<proteinExistence type="predicted"/>
<dbReference type="EMBL" id="SLVM01000034">
    <property type="protein sequence ID" value="TCM76397.1"/>
    <property type="molecule type" value="Genomic_DNA"/>
</dbReference>
<dbReference type="Pfam" id="PF04832">
    <property type="entry name" value="SOUL"/>
    <property type="match status" value="1"/>
</dbReference>
<comment type="caution">
    <text evidence="1">The sequence shown here is derived from an EMBL/GenBank/DDBJ whole genome shotgun (WGS) entry which is preliminary data.</text>
</comment>
<dbReference type="SUPFAM" id="SSF55136">
    <property type="entry name" value="Probable bacterial effector-binding domain"/>
    <property type="match status" value="1"/>
</dbReference>
<dbReference type="PANTHER" id="PTHR11220">
    <property type="entry name" value="HEME-BINDING PROTEIN-RELATED"/>
    <property type="match status" value="1"/>
</dbReference>
<name>A0A4R1YIX0_9RHOB</name>
<dbReference type="InterPro" id="IPR006917">
    <property type="entry name" value="SOUL_heme-bd"/>
</dbReference>
<organism evidence="1 2">
    <name type="scientific">Rhodovulum steppense</name>
    <dbReference type="NCBI Taxonomy" id="540251"/>
    <lineage>
        <taxon>Bacteria</taxon>
        <taxon>Pseudomonadati</taxon>
        <taxon>Pseudomonadota</taxon>
        <taxon>Alphaproteobacteria</taxon>
        <taxon>Rhodobacterales</taxon>
        <taxon>Paracoccaceae</taxon>
        <taxon>Rhodovulum</taxon>
    </lineage>
</organism>
<dbReference type="InterPro" id="IPR011256">
    <property type="entry name" value="Reg_factor_effector_dom_sf"/>
</dbReference>
<accession>A0A4R1YIX0</accession>
<dbReference type="Proteomes" id="UP000295277">
    <property type="component" value="Unassembled WGS sequence"/>
</dbReference>
<evidence type="ECO:0000313" key="1">
    <source>
        <dbReference type="EMBL" id="TCM76397.1"/>
    </source>
</evidence>
<evidence type="ECO:0000313" key="2">
    <source>
        <dbReference type="Proteomes" id="UP000295277"/>
    </source>
</evidence>
<dbReference type="PANTHER" id="PTHR11220:SF58">
    <property type="entry name" value="SOUL HEME-BINDING FAMILY PROTEIN"/>
    <property type="match status" value="1"/>
</dbReference>
<keyword evidence="2" id="KW-1185">Reference proteome</keyword>
<gene>
    <name evidence="1" type="ORF">EV216_13425</name>
</gene>
<reference evidence="1 2" key="1">
    <citation type="submission" date="2019-03" db="EMBL/GenBank/DDBJ databases">
        <title>Genomic Encyclopedia of Type Strains, Phase IV (KMG-IV): sequencing the most valuable type-strain genomes for metagenomic binning, comparative biology and taxonomic classification.</title>
        <authorList>
            <person name="Goeker M."/>
        </authorList>
    </citation>
    <scope>NUCLEOTIDE SEQUENCE [LARGE SCALE GENOMIC DNA]</scope>
    <source>
        <strain evidence="1 2">DSM 21153</strain>
    </source>
</reference>
<dbReference type="RefSeq" id="WP_243642113.1">
    <property type="nucleotide sequence ID" value="NZ_SLVM01000034.1"/>
</dbReference>
<protein>
    <submittedName>
        <fullName evidence="1">SOUL heme-binding protein</fullName>
    </submittedName>
</protein>
<dbReference type="AlphaFoldDB" id="A0A4R1YIX0"/>
<dbReference type="Gene3D" id="3.20.80.10">
    <property type="entry name" value="Regulatory factor, effector binding domain"/>
    <property type="match status" value="1"/>
</dbReference>
<sequence>MGKLVWGLAGVVVVTAVAGTLWLTRSVETPDYTLDLSDGAFELRRYPALVVASVTRPGARDTAVRAAFGPLANYIFAKERGGEKIAMTAPVTQVAPDGKIAMTAPVTQEPSTDGWTVSFIMPSGLSLDDLPAPAGDVRLAEIPPRRMAALRFSGQWSDANFEAATNRVMAWIEDRGLTAVGPVEYAYYNDPFTPPFLRRNEVMVEVEG</sequence>